<organism evidence="1 2">
    <name type="scientific">Symbiodinium necroappetens</name>
    <dbReference type="NCBI Taxonomy" id="1628268"/>
    <lineage>
        <taxon>Eukaryota</taxon>
        <taxon>Sar</taxon>
        <taxon>Alveolata</taxon>
        <taxon>Dinophyceae</taxon>
        <taxon>Suessiales</taxon>
        <taxon>Symbiodiniaceae</taxon>
        <taxon>Symbiodinium</taxon>
    </lineage>
</organism>
<comment type="caution">
    <text evidence="1">The sequence shown here is derived from an EMBL/GenBank/DDBJ whole genome shotgun (WGS) entry which is preliminary data.</text>
</comment>
<evidence type="ECO:0000313" key="2">
    <source>
        <dbReference type="Proteomes" id="UP000601435"/>
    </source>
</evidence>
<accession>A0A812JKP2</accession>
<reference evidence="1" key="1">
    <citation type="submission" date="2021-02" db="EMBL/GenBank/DDBJ databases">
        <authorList>
            <person name="Dougan E. K."/>
            <person name="Rhodes N."/>
            <person name="Thang M."/>
            <person name="Chan C."/>
        </authorList>
    </citation>
    <scope>NUCLEOTIDE SEQUENCE</scope>
</reference>
<dbReference type="OrthoDB" id="9675250at2759"/>
<evidence type="ECO:0000313" key="1">
    <source>
        <dbReference type="EMBL" id="CAE7208808.1"/>
    </source>
</evidence>
<dbReference type="InterPro" id="IPR029052">
    <property type="entry name" value="Metallo-depent_PP-like"/>
</dbReference>
<protein>
    <submittedName>
        <fullName evidence="1">ADPRM protein</fullName>
    </submittedName>
</protein>
<name>A0A812JKP2_9DINO</name>
<dbReference type="AlphaFoldDB" id="A0A812JKP2"/>
<gene>
    <name evidence="1" type="primary">ADPRM</name>
    <name evidence="1" type="ORF">SNEC2469_LOCUS1973</name>
</gene>
<dbReference type="Gene3D" id="3.60.21.10">
    <property type="match status" value="1"/>
</dbReference>
<sequence length="55" mass="6450">MGQVPPAFSFGIIADVQYADRDDALNFSGSRLRRYRTSKRLWEGAVQWFREEQAR</sequence>
<keyword evidence="2" id="KW-1185">Reference proteome</keyword>
<proteinExistence type="predicted"/>
<dbReference type="Proteomes" id="UP000601435">
    <property type="component" value="Unassembled WGS sequence"/>
</dbReference>
<dbReference type="EMBL" id="CAJNJA010006324">
    <property type="protein sequence ID" value="CAE7208808.1"/>
    <property type="molecule type" value="Genomic_DNA"/>
</dbReference>